<feature type="transmembrane region" description="Helical" evidence="1">
    <location>
        <begin position="56"/>
        <end position="78"/>
    </location>
</feature>
<gene>
    <name evidence="2" type="ORF">CDAR_244191</name>
</gene>
<keyword evidence="1" id="KW-0812">Transmembrane</keyword>
<evidence type="ECO:0000313" key="2">
    <source>
        <dbReference type="EMBL" id="GIY19819.1"/>
    </source>
</evidence>
<name>A0AAV4RD71_9ARAC</name>
<proteinExistence type="predicted"/>
<keyword evidence="3" id="KW-1185">Reference proteome</keyword>
<evidence type="ECO:0000256" key="1">
    <source>
        <dbReference type="SAM" id="Phobius"/>
    </source>
</evidence>
<dbReference type="AlphaFoldDB" id="A0AAV4RD71"/>
<accession>A0AAV4RD71</accession>
<dbReference type="Proteomes" id="UP001054837">
    <property type="component" value="Unassembled WGS sequence"/>
</dbReference>
<protein>
    <submittedName>
        <fullName evidence="2">Uncharacterized protein</fullName>
    </submittedName>
</protein>
<dbReference type="EMBL" id="BPLQ01006072">
    <property type="protein sequence ID" value="GIY19819.1"/>
    <property type="molecule type" value="Genomic_DNA"/>
</dbReference>
<comment type="caution">
    <text evidence="2">The sequence shown here is derived from an EMBL/GenBank/DDBJ whole genome shotgun (WGS) entry which is preliminary data.</text>
</comment>
<organism evidence="2 3">
    <name type="scientific">Caerostris darwini</name>
    <dbReference type="NCBI Taxonomy" id="1538125"/>
    <lineage>
        <taxon>Eukaryota</taxon>
        <taxon>Metazoa</taxon>
        <taxon>Ecdysozoa</taxon>
        <taxon>Arthropoda</taxon>
        <taxon>Chelicerata</taxon>
        <taxon>Arachnida</taxon>
        <taxon>Araneae</taxon>
        <taxon>Araneomorphae</taxon>
        <taxon>Entelegynae</taxon>
        <taxon>Araneoidea</taxon>
        <taxon>Araneidae</taxon>
        <taxon>Caerostris</taxon>
    </lineage>
</organism>
<keyword evidence="1" id="KW-0472">Membrane</keyword>
<keyword evidence="1" id="KW-1133">Transmembrane helix</keyword>
<reference evidence="2 3" key="1">
    <citation type="submission" date="2021-06" db="EMBL/GenBank/DDBJ databases">
        <title>Caerostris darwini draft genome.</title>
        <authorList>
            <person name="Kono N."/>
            <person name="Arakawa K."/>
        </authorList>
    </citation>
    <scope>NUCLEOTIDE SEQUENCE [LARGE SCALE GENOMIC DNA]</scope>
</reference>
<sequence length="122" mass="13212">MTATATATNLLHVNRTSCHKSGTIYLLLLKSLCRHVKKYANTPDLKISIINMKFHLFVAVAFCVAICVLQAEAAPGPIPVARFARQATTQKPGNLLELDLSLIADFLSNVLTALLGRPIKIG</sequence>
<evidence type="ECO:0000313" key="3">
    <source>
        <dbReference type="Proteomes" id="UP001054837"/>
    </source>
</evidence>